<gene>
    <name evidence="1" type="ORF">LCGC14_1945510</name>
</gene>
<sequence length="124" mass="13069">MVRSLVRLKKAFGKENGLKAQDFFDLIDTFVNKTILSLVASDVGLGSTSDPTFKDITATSISLTSITLLEQSAPPDDPDPGKAAIYLSDGSESDESAGDLIVLISSPADSTSVTKKKIIVDFSA</sequence>
<reference evidence="1" key="1">
    <citation type="journal article" date="2015" name="Nature">
        <title>Complex archaea that bridge the gap between prokaryotes and eukaryotes.</title>
        <authorList>
            <person name="Spang A."/>
            <person name="Saw J.H."/>
            <person name="Jorgensen S.L."/>
            <person name="Zaremba-Niedzwiedzka K."/>
            <person name="Martijn J."/>
            <person name="Lind A.E."/>
            <person name="van Eijk R."/>
            <person name="Schleper C."/>
            <person name="Guy L."/>
            <person name="Ettema T.J."/>
        </authorList>
    </citation>
    <scope>NUCLEOTIDE SEQUENCE</scope>
</reference>
<organism evidence="1">
    <name type="scientific">marine sediment metagenome</name>
    <dbReference type="NCBI Taxonomy" id="412755"/>
    <lineage>
        <taxon>unclassified sequences</taxon>
        <taxon>metagenomes</taxon>
        <taxon>ecological metagenomes</taxon>
    </lineage>
</organism>
<accession>A0A0F9FJC2</accession>
<dbReference type="AlphaFoldDB" id="A0A0F9FJC2"/>
<evidence type="ECO:0000313" key="1">
    <source>
        <dbReference type="EMBL" id="KKL86363.1"/>
    </source>
</evidence>
<name>A0A0F9FJC2_9ZZZZ</name>
<protein>
    <submittedName>
        <fullName evidence="1">Uncharacterized protein</fullName>
    </submittedName>
</protein>
<comment type="caution">
    <text evidence="1">The sequence shown here is derived from an EMBL/GenBank/DDBJ whole genome shotgun (WGS) entry which is preliminary data.</text>
</comment>
<proteinExistence type="predicted"/>
<dbReference type="EMBL" id="LAZR01021139">
    <property type="protein sequence ID" value="KKL86363.1"/>
    <property type="molecule type" value="Genomic_DNA"/>
</dbReference>